<dbReference type="NCBIfam" id="TIGR03696">
    <property type="entry name" value="Rhs_assc_core"/>
    <property type="match status" value="1"/>
</dbReference>
<organism evidence="2 3">
    <name type="scientific">Pseudomonas juntendi</name>
    <dbReference type="NCBI Taxonomy" id="2666183"/>
    <lineage>
        <taxon>Bacteria</taxon>
        <taxon>Pseudomonadati</taxon>
        <taxon>Pseudomonadota</taxon>
        <taxon>Gammaproteobacteria</taxon>
        <taxon>Pseudomonadales</taxon>
        <taxon>Pseudomonadaceae</taxon>
        <taxon>Pseudomonas</taxon>
    </lineage>
</organism>
<dbReference type="Proteomes" id="UP000590738">
    <property type="component" value="Unassembled WGS sequence"/>
</dbReference>
<feature type="compositionally biased region" description="Low complexity" evidence="1">
    <location>
        <begin position="277"/>
        <end position="298"/>
    </location>
</feature>
<evidence type="ECO:0000313" key="3">
    <source>
        <dbReference type="Proteomes" id="UP000590738"/>
    </source>
</evidence>
<proteinExistence type="predicted"/>
<sequence length="298" mass="33582">MQQNRTRRLFYNNSQLCLEIGTDRAVTVFSISNTPLAQRSAKTVLLAVDSQSSIINHSRREGAHNLAYTAYGYSPTALVMGFTGQRYDSVTNCYLLGNGYRAFSPRLARFYSVDSLSPFTKHTHNAYAYCLGDPVNHHDPSGHMWRRANNIWSGVTSKLKKPRILYINKAREAIAKTPDLEKYSAVIDNPNVTKETLKTIHRLSKGDATLKDLENTAVRNWRLKYKNIEGPINQDFDYSKYLDYDEQLPYIALKAKTIKYRKMLDSLTAQQPTTMNSSSQVPSEPSSPAAATAAVRGK</sequence>
<protein>
    <submittedName>
        <fullName evidence="2">RHS repeat-associated core domain-containing protein</fullName>
    </submittedName>
</protein>
<evidence type="ECO:0000256" key="1">
    <source>
        <dbReference type="SAM" id="MobiDB-lite"/>
    </source>
</evidence>
<accession>A0A7W2QVW5</accession>
<dbReference type="EMBL" id="JACGCZ010000042">
    <property type="protein sequence ID" value="MBA6144794.1"/>
    <property type="molecule type" value="Genomic_DNA"/>
</dbReference>
<comment type="caution">
    <text evidence="2">The sequence shown here is derived from an EMBL/GenBank/DDBJ whole genome shotgun (WGS) entry which is preliminary data.</text>
</comment>
<name>A0A7W2QVW5_9PSED</name>
<gene>
    <name evidence="2" type="ORF">H4B97_20375</name>
</gene>
<dbReference type="Gene3D" id="2.180.10.10">
    <property type="entry name" value="RHS repeat-associated core"/>
    <property type="match status" value="1"/>
</dbReference>
<feature type="region of interest" description="Disordered" evidence="1">
    <location>
        <begin position="270"/>
        <end position="298"/>
    </location>
</feature>
<dbReference type="InterPro" id="IPR022385">
    <property type="entry name" value="Rhs_assc_core"/>
</dbReference>
<evidence type="ECO:0000313" key="2">
    <source>
        <dbReference type="EMBL" id="MBA6144794.1"/>
    </source>
</evidence>
<dbReference type="AlphaFoldDB" id="A0A7W2QVW5"/>
<reference evidence="2 3" key="1">
    <citation type="submission" date="2020-07" db="EMBL/GenBank/DDBJ databases">
        <title>Diversity of carbapenemase encoding genes among Pseudomonas putida group clinical isolates in a tertiary Brazilian hospital.</title>
        <authorList>
            <person name="Alberto-Lei F."/>
            <person name="Nodari C.S."/>
            <person name="Streling A.P."/>
            <person name="Paulino J.T."/>
            <person name="Bessa-Neto F.O."/>
            <person name="Cayo R."/>
            <person name="Gales A.C."/>
        </authorList>
    </citation>
    <scope>NUCLEOTIDE SEQUENCE [LARGE SCALE GENOMIC DNA]</scope>
    <source>
        <strain evidence="2 3">12273</strain>
    </source>
</reference>